<dbReference type="Pfam" id="PF20266">
    <property type="entry name" value="Mab-21_C"/>
    <property type="match status" value="1"/>
</dbReference>
<comment type="similarity">
    <text evidence="2">Belongs to the ITPRIP family.</text>
</comment>
<evidence type="ECO:0000256" key="3">
    <source>
        <dbReference type="ARBA" id="ARBA00022692"/>
    </source>
</evidence>
<dbReference type="PANTHER" id="PTHR10656">
    <property type="entry name" value="CELL FATE DETERMINING PROTEIN MAB21-RELATED"/>
    <property type="match status" value="1"/>
</dbReference>
<dbReference type="EMBL" id="BEZZ01002581">
    <property type="protein sequence ID" value="GCC16825.1"/>
    <property type="molecule type" value="Genomic_DNA"/>
</dbReference>
<dbReference type="Gene3D" id="1.10.1410.40">
    <property type="match status" value="1"/>
</dbReference>
<evidence type="ECO:0000256" key="5">
    <source>
        <dbReference type="ARBA" id="ARBA00022989"/>
    </source>
</evidence>
<reference evidence="9 10" key="1">
    <citation type="journal article" date="2018" name="Nat. Ecol. Evol.">
        <title>Shark genomes provide insights into elasmobranch evolution and the origin of vertebrates.</title>
        <authorList>
            <person name="Hara Y"/>
            <person name="Yamaguchi K"/>
            <person name="Onimaru K"/>
            <person name="Kadota M"/>
            <person name="Koyanagi M"/>
            <person name="Keeley SD"/>
            <person name="Tatsumi K"/>
            <person name="Tanaka K"/>
            <person name="Motone F"/>
            <person name="Kageyama Y"/>
            <person name="Nozu R"/>
            <person name="Adachi N"/>
            <person name="Nishimura O"/>
            <person name="Nakagawa R"/>
            <person name="Tanegashima C"/>
            <person name="Kiyatake I"/>
            <person name="Matsumoto R"/>
            <person name="Murakumo K"/>
            <person name="Nishida K"/>
            <person name="Terakita A"/>
            <person name="Kuratani S"/>
            <person name="Sato K"/>
            <person name="Hyodo S Kuraku.S."/>
        </authorList>
    </citation>
    <scope>NUCLEOTIDE SEQUENCE [LARGE SCALE GENOMIC DNA]</scope>
</reference>
<dbReference type="SMART" id="SM01265">
    <property type="entry name" value="Mab-21"/>
    <property type="match status" value="1"/>
</dbReference>
<keyword evidence="6" id="KW-0472">Membrane</keyword>
<gene>
    <name evidence="9" type="ORF">chiPu_0020406</name>
</gene>
<dbReference type="InterPro" id="IPR024810">
    <property type="entry name" value="MAB21L/cGLR"/>
</dbReference>
<dbReference type="AlphaFoldDB" id="A0A401RFB6"/>
<feature type="signal peptide" evidence="7">
    <location>
        <begin position="1"/>
        <end position="21"/>
    </location>
</feature>
<evidence type="ECO:0000313" key="10">
    <source>
        <dbReference type="Proteomes" id="UP000287033"/>
    </source>
</evidence>
<name>A0A401RFB6_CHIPU</name>
<feature type="domain" description="Mab-21-like HhH/H2TH-like" evidence="8">
    <location>
        <begin position="333"/>
        <end position="419"/>
    </location>
</feature>
<keyword evidence="3" id="KW-0812">Transmembrane</keyword>
<dbReference type="PRINTS" id="PR02107">
    <property type="entry name" value="INOS145TPRIP"/>
</dbReference>
<dbReference type="PANTHER" id="PTHR10656:SF9">
    <property type="entry name" value="INOSITOL 1,4,5-TRISPHOSPHATE RECEPTOR-INTERACTING PROTEIN-LIKE 2"/>
    <property type="match status" value="1"/>
</dbReference>
<dbReference type="InterPro" id="IPR026250">
    <property type="entry name" value="ITPRIP-like"/>
</dbReference>
<keyword evidence="10" id="KW-1185">Reference proteome</keyword>
<feature type="chain" id="PRO_5019194924" description="Mab-21-like HhH/H2TH-like domain-containing protein" evidence="7">
    <location>
        <begin position="22"/>
        <end position="477"/>
    </location>
</feature>
<comment type="caution">
    <text evidence="9">The sequence shown here is derived from an EMBL/GenBank/DDBJ whole genome shotgun (WGS) entry which is preliminary data.</text>
</comment>
<evidence type="ECO:0000259" key="8">
    <source>
        <dbReference type="Pfam" id="PF20266"/>
    </source>
</evidence>
<evidence type="ECO:0000256" key="6">
    <source>
        <dbReference type="ARBA" id="ARBA00023136"/>
    </source>
</evidence>
<keyword evidence="5" id="KW-1133">Transmembrane helix</keyword>
<evidence type="ECO:0000256" key="4">
    <source>
        <dbReference type="ARBA" id="ARBA00022729"/>
    </source>
</evidence>
<evidence type="ECO:0000256" key="1">
    <source>
        <dbReference type="ARBA" id="ARBA00004479"/>
    </source>
</evidence>
<dbReference type="STRING" id="137246.A0A401RFB6"/>
<organism evidence="9 10">
    <name type="scientific">Chiloscyllium punctatum</name>
    <name type="common">Brownbanded bambooshark</name>
    <name type="synonym">Hemiscyllium punctatum</name>
    <dbReference type="NCBI Taxonomy" id="137246"/>
    <lineage>
        <taxon>Eukaryota</taxon>
        <taxon>Metazoa</taxon>
        <taxon>Chordata</taxon>
        <taxon>Craniata</taxon>
        <taxon>Vertebrata</taxon>
        <taxon>Chondrichthyes</taxon>
        <taxon>Elasmobranchii</taxon>
        <taxon>Galeomorphii</taxon>
        <taxon>Galeoidea</taxon>
        <taxon>Orectolobiformes</taxon>
        <taxon>Hemiscylliidae</taxon>
        <taxon>Chiloscyllium</taxon>
    </lineage>
</organism>
<dbReference type="Proteomes" id="UP000287033">
    <property type="component" value="Unassembled WGS sequence"/>
</dbReference>
<accession>A0A401RFB6</accession>
<dbReference type="GO" id="GO:0016020">
    <property type="term" value="C:membrane"/>
    <property type="evidence" value="ECO:0007669"/>
    <property type="project" value="UniProtKB-SubCell"/>
</dbReference>
<dbReference type="OrthoDB" id="8745755at2759"/>
<evidence type="ECO:0000256" key="7">
    <source>
        <dbReference type="SAM" id="SignalP"/>
    </source>
</evidence>
<evidence type="ECO:0000313" key="9">
    <source>
        <dbReference type="EMBL" id="GCC16825.1"/>
    </source>
</evidence>
<dbReference type="InterPro" id="IPR046906">
    <property type="entry name" value="Mab-21_HhH/H2TH-like"/>
</dbReference>
<proteinExistence type="inferred from homology"/>
<evidence type="ECO:0000256" key="2">
    <source>
        <dbReference type="ARBA" id="ARBA00005554"/>
    </source>
</evidence>
<keyword evidence="4 7" id="KW-0732">Signal</keyword>
<sequence>MPGHSGRRCRLFWLLASCLSAAFLCLRSELATQPDEEPSPLPVLQLSLAFLLCYSLIKSWCPVCPHPPCPVLAPSASLARKAALESYYEQRLRVSPHVVGHSRAHVSQIVGELLRVGRTEQDGGTLAFRGDFLQIGSTCEQHQTNSPDCFDLLVPIKVPQVLQLDPSFQTAPQTVPFSLGGTAICRVKPCSKPEGARCRREFMESFCVRFEKQRALSSAQVLRWFHAKVLRCLRVIRFQWEQRCSISLVPHRDQLILKLLPRADYLCCHISLSVRLIPALHVGDSVFLVAESYRGKELLLPALTPGTLWAVYLSKHEHKFLNWLRAQTPSNSCHLKCLQLMKVLRDLGCREFDQRFSVQWNTILCTYNMKTALFHLLLKGPLDAWDERFLMERLQDLVLFWRERLQKQELMHFFLGNKNVPDFLTVPRKIKEVLPVNLLAGFDAALLDLVSFQLLKTWNCAHLIMKLHNHKHLPRSY</sequence>
<dbReference type="Gene3D" id="3.30.460.90">
    <property type="match status" value="1"/>
</dbReference>
<dbReference type="OMA" id="RVYGGPR"/>
<comment type="subcellular location">
    <subcellularLocation>
        <location evidence="1">Membrane</location>
        <topology evidence="1">Single-pass type I membrane protein</topology>
    </subcellularLocation>
</comment>
<protein>
    <recommendedName>
        <fullName evidence="8">Mab-21-like HhH/H2TH-like domain-containing protein</fullName>
    </recommendedName>
</protein>